<dbReference type="AlphaFoldDB" id="A0A381ZGQ1"/>
<proteinExistence type="predicted"/>
<dbReference type="PANTHER" id="PTHR31891:SF1">
    <property type="entry name" value="FORMAMIDASE C869.04-RELATED"/>
    <property type="match status" value="1"/>
</dbReference>
<gene>
    <name evidence="1" type="ORF">METZ01_LOCUS141223</name>
</gene>
<dbReference type="EMBL" id="UINC01021242">
    <property type="protein sequence ID" value="SVA88369.1"/>
    <property type="molecule type" value="Genomic_DNA"/>
</dbReference>
<evidence type="ECO:0008006" key="2">
    <source>
        <dbReference type="Google" id="ProtNLM"/>
    </source>
</evidence>
<organism evidence="1">
    <name type="scientific">marine metagenome</name>
    <dbReference type="NCBI Taxonomy" id="408172"/>
    <lineage>
        <taxon>unclassified sequences</taxon>
        <taxon>metagenomes</taxon>
        <taxon>ecological metagenomes</taxon>
    </lineage>
</organism>
<dbReference type="PANTHER" id="PTHR31891">
    <property type="entry name" value="FORMAMIDASE C869.04-RELATED"/>
    <property type="match status" value="1"/>
</dbReference>
<dbReference type="SUPFAM" id="SSF141130">
    <property type="entry name" value="Acetamidase/Formamidase-like"/>
    <property type="match status" value="1"/>
</dbReference>
<dbReference type="Gene3D" id="2.60.120.580">
    <property type="entry name" value="Acetamidase/Formamidase-like domains"/>
    <property type="match status" value="2"/>
</dbReference>
<name>A0A381ZGQ1_9ZZZZ</name>
<sequence length="411" mass="44531">MTRLLYTIFITLFLIGCSKQQTAGGRTIKISATGNHCVDDPNCHNRWHWAIPPVSHADPGDVLVYETRDALDSPFTEESTPADVAGANLNVVHPLTGPVYINGAERGDVLAVTLIDIEPNPFGYTVIVPGFGFLRDLYPEPHIVRWNLDRSAATSVDMPGIKVPFAGFMGTVGVAPGPEEVEKMYQRETALAAAGGFVLPPEPMDAQPSDICGPGGQHADRCLRTVPPRENGGNMDVKQMQVGTTLYLPVFVEGALLSMGDIHYAQGDGEVSGTAIEMSAIVKVEVEVLKGKGKDITQPHVEGHDNQLKKIAPGSFYGTVGYPIKLKDKVTPQQTYLDGERIGDLENLSEDLTLAARDALLQMIEYLVREKGLTREQAYILCSAAVDLRISQLVDVPNFGVLAVLPLEVFE</sequence>
<dbReference type="InterPro" id="IPR004304">
    <property type="entry name" value="FmdA_AmdA"/>
</dbReference>
<accession>A0A381ZGQ1</accession>
<dbReference type="Pfam" id="PF03069">
    <property type="entry name" value="FmdA_AmdA"/>
    <property type="match status" value="1"/>
</dbReference>
<reference evidence="1" key="1">
    <citation type="submission" date="2018-05" db="EMBL/GenBank/DDBJ databases">
        <authorList>
            <person name="Lanie J.A."/>
            <person name="Ng W.-L."/>
            <person name="Kazmierczak K.M."/>
            <person name="Andrzejewski T.M."/>
            <person name="Davidsen T.M."/>
            <person name="Wayne K.J."/>
            <person name="Tettelin H."/>
            <person name="Glass J.I."/>
            <person name="Rusch D."/>
            <person name="Podicherti R."/>
            <person name="Tsui H.-C.T."/>
            <person name="Winkler M.E."/>
        </authorList>
    </citation>
    <scope>NUCLEOTIDE SEQUENCE</scope>
</reference>
<dbReference type="Gene3D" id="3.10.28.20">
    <property type="entry name" value="Acetamidase/Formamidase-like domains"/>
    <property type="match status" value="1"/>
</dbReference>
<evidence type="ECO:0000313" key="1">
    <source>
        <dbReference type="EMBL" id="SVA88369.1"/>
    </source>
</evidence>
<dbReference type="GO" id="GO:0016811">
    <property type="term" value="F:hydrolase activity, acting on carbon-nitrogen (but not peptide) bonds, in linear amides"/>
    <property type="evidence" value="ECO:0007669"/>
    <property type="project" value="InterPro"/>
</dbReference>
<dbReference type="PROSITE" id="PS51257">
    <property type="entry name" value="PROKAR_LIPOPROTEIN"/>
    <property type="match status" value="1"/>
</dbReference>
<protein>
    <recommendedName>
        <fullName evidence="2">Formamidase</fullName>
    </recommendedName>
</protein>